<sequence>MPGAPDGLGGLFTLDRRANLQHQPLGFESSGNSLAGALAQQQRSALVALACPDLPPSALSGRLHLQAQQRARSALGRHERACASGYRPHLRAAATARAVLAAGAGLAPADEAAAAREQQALHKFEQEQNAWAALEEAVKKYEQYQMDYKRAASKSVAEKVAARSVQEAAGEVRLAVAAVDVRAVAARLASLRATSAAEAEERQRTPTFGPVRYEPLEGVSVPAWLLEREADCALLPARAALLLHGHTILGDPPVDLADATKQHPELRATQDFEERTRYGHHLAMAAVVAAALQRYWQHVPTLGTAASAPAPPQPLQCCSATELAAVLAALRAVPLWYEQQRSSGALGVLTSLTRPAVLLRVAAVYGDLASRIPPEHVTSALWHFLRHTLQEALRKSMEAAVLKRQAAADKRGGGGGKGAAVARATAAAAGASAVAAAAAVVGSTAAAAAGAGDEAAQGLMEWVRTCFVEFLEKTRKIDDKSCSDSIEKARKLAAEGSSKAESDLRSAQNRAKVAALRAATDSRVISALFDPLPLPAAAAAAMAAPAASEAMPLATDTHTAGWVSGSSRVSWRHEDMSPSGPGAAQQLAAARVRPAPAPPEVVVRMLWQQAGEQWDRLPKGQERSQLEWELDLNQYSSRTAVARAIVGALTTCWEAAATAAAAGGATTQVPPAPTSPPPPSPSPSSLVLQGAPAICYSLARTAAVNYVLDRVARGLAAAAATSSSPTDAVAPGAGSKSLLLPPHQGGSEAAAALVAAAVVADTTPSFQRACGWPLVMTLSSSEELREQKQQQANEALRELLEPLDPKGEELEKLAKVCLSATWWATATQLSASPPCGGSGGTGGSGPCRLLAEAVADRARQCPLVRVHGCSPGAIAQTVCGLERAISGSPRRAALLAPSYAEQTAATAAKLAELSEVSRKKDGASPPRELVVVPVLDPDALERCTQAAQRLRGIVCLVLRELTQPVSVPAAAAGEGTRAEVAEGPAPGFAAPRELRPDWQVRLPLTLDRAVARIASVSFMAVRWQLCDLSRDKPSQMPAAAKHTRAVVESLRDLASRGRLWHGAGTGHGANKSAPAAVPAAENGACVGGGAGAKSAETDAQAQAQAQAAKVEAGLRVLPEALADLVAADDTSITRDGDGGMGSLQAALGPLGHSVLSKGAGLLSPSGKLAELVPGEDGLITSMGGYIGAYILHRHPQQALQLLVAEAAHGRPTELLGLSPGVGGGGGWCLAPGAGSALGVAEEEGEAADGARAEVPMMSVMDELD</sequence>
<dbReference type="Proteomes" id="UP000613740">
    <property type="component" value="Unassembled WGS sequence"/>
</dbReference>
<feature type="compositionally biased region" description="Pro residues" evidence="1">
    <location>
        <begin position="670"/>
        <end position="682"/>
    </location>
</feature>
<organism evidence="2 3">
    <name type="scientific">Chlamydomonas schloesseri</name>
    <dbReference type="NCBI Taxonomy" id="2026947"/>
    <lineage>
        <taxon>Eukaryota</taxon>
        <taxon>Viridiplantae</taxon>
        <taxon>Chlorophyta</taxon>
        <taxon>core chlorophytes</taxon>
        <taxon>Chlorophyceae</taxon>
        <taxon>CS clade</taxon>
        <taxon>Chlamydomonadales</taxon>
        <taxon>Chlamydomonadaceae</taxon>
        <taxon>Chlamydomonas</taxon>
    </lineage>
</organism>
<feature type="region of interest" description="Disordered" evidence="1">
    <location>
        <begin position="664"/>
        <end position="686"/>
    </location>
</feature>
<dbReference type="OrthoDB" id="10664166at2759"/>
<name>A0A835WIT7_9CHLO</name>
<feature type="region of interest" description="Disordered" evidence="1">
    <location>
        <begin position="720"/>
        <end position="741"/>
    </location>
</feature>
<keyword evidence="3" id="KW-1185">Reference proteome</keyword>
<accession>A0A835WIT7</accession>
<comment type="caution">
    <text evidence="2">The sequence shown here is derived from an EMBL/GenBank/DDBJ whole genome shotgun (WGS) entry which is preliminary data.</text>
</comment>
<reference evidence="2" key="1">
    <citation type="journal article" date="2020" name="bioRxiv">
        <title>Comparative genomics of Chlamydomonas.</title>
        <authorList>
            <person name="Craig R.J."/>
            <person name="Hasan A.R."/>
            <person name="Ness R.W."/>
            <person name="Keightley P.D."/>
        </authorList>
    </citation>
    <scope>NUCLEOTIDE SEQUENCE</scope>
    <source>
        <strain evidence="2">CCAP 11/173</strain>
    </source>
</reference>
<proteinExistence type="predicted"/>
<protein>
    <submittedName>
        <fullName evidence="2">Uncharacterized protein</fullName>
    </submittedName>
</protein>
<feature type="compositionally biased region" description="Low complexity" evidence="1">
    <location>
        <begin position="720"/>
        <end position="731"/>
    </location>
</feature>
<evidence type="ECO:0000313" key="3">
    <source>
        <dbReference type="Proteomes" id="UP000613740"/>
    </source>
</evidence>
<evidence type="ECO:0000256" key="1">
    <source>
        <dbReference type="SAM" id="MobiDB-lite"/>
    </source>
</evidence>
<dbReference type="AlphaFoldDB" id="A0A835WIT7"/>
<dbReference type="EMBL" id="JAEHOD010000018">
    <property type="protein sequence ID" value="KAG2448157.1"/>
    <property type="molecule type" value="Genomic_DNA"/>
</dbReference>
<evidence type="ECO:0000313" key="2">
    <source>
        <dbReference type="EMBL" id="KAG2448157.1"/>
    </source>
</evidence>
<gene>
    <name evidence="2" type="ORF">HYH02_006742</name>
</gene>